<name>A0ABT1VWX0_9PROT</name>
<dbReference type="RefSeq" id="WP_422919566.1">
    <property type="nucleotide sequence ID" value="NZ_JAMZEJ010000004.1"/>
</dbReference>
<dbReference type="PANTHER" id="PTHR10285">
    <property type="entry name" value="URIDINE KINASE"/>
    <property type="match status" value="1"/>
</dbReference>
<dbReference type="GO" id="GO:0016301">
    <property type="term" value="F:kinase activity"/>
    <property type="evidence" value="ECO:0007669"/>
    <property type="project" value="UniProtKB-KW"/>
</dbReference>
<keyword evidence="2" id="KW-1185">Reference proteome</keyword>
<sequence>MSSHDARLPDTLADRARELLARHPDGRVILGIAGAPGSGKSTLAALLAGAIGKNAIVLPMDGFHLANVSLRQLGIADRKGAPDTFDAAGFAALLHRVRHESTATVYAPEFRREIEEPIAGAVAIGPGHRLVVVEGNYLLLDGPWSVVRGMLHESWFLDVPEDLRDGRLHARHVRFGRTPDAARAWMEHTDMPNARLIQAASGRADLIVRWTDR</sequence>
<evidence type="ECO:0000313" key="2">
    <source>
        <dbReference type="Proteomes" id="UP001524547"/>
    </source>
</evidence>
<dbReference type="SUPFAM" id="SSF52540">
    <property type="entry name" value="P-loop containing nucleoside triphosphate hydrolases"/>
    <property type="match status" value="1"/>
</dbReference>
<dbReference type="Gene3D" id="3.40.50.300">
    <property type="entry name" value="P-loop containing nucleotide triphosphate hydrolases"/>
    <property type="match status" value="2"/>
</dbReference>
<reference evidence="1 2" key="1">
    <citation type="submission" date="2022-06" db="EMBL/GenBank/DDBJ databases">
        <title>Rhizosaccharibacter gen. nov. sp. nov. KSS12, endophytic bacteria isolated from sugarcane.</title>
        <authorList>
            <person name="Pitiwittayakul N."/>
        </authorList>
    </citation>
    <scope>NUCLEOTIDE SEQUENCE [LARGE SCALE GENOMIC DNA]</scope>
    <source>
        <strain evidence="1 2">KSS12</strain>
    </source>
</reference>
<evidence type="ECO:0000313" key="1">
    <source>
        <dbReference type="EMBL" id="MCQ8240836.1"/>
    </source>
</evidence>
<dbReference type="InterPro" id="IPR027417">
    <property type="entry name" value="P-loop_NTPase"/>
</dbReference>
<dbReference type="EMBL" id="JAMZEJ010000004">
    <property type="protein sequence ID" value="MCQ8240836.1"/>
    <property type="molecule type" value="Genomic_DNA"/>
</dbReference>
<keyword evidence="1" id="KW-0418">Kinase</keyword>
<protein>
    <submittedName>
        <fullName evidence="1">Nucleoside/nucleotide kinase family protein</fullName>
    </submittedName>
</protein>
<proteinExistence type="predicted"/>
<comment type="caution">
    <text evidence="1">The sequence shown here is derived from an EMBL/GenBank/DDBJ whole genome shotgun (WGS) entry which is preliminary data.</text>
</comment>
<accession>A0ABT1VWX0</accession>
<keyword evidence="1" id="KW-0808">Transferase</keyword>
<dbReference type="NCBIfam" id="NF006743">
    <property type="entry name" value="PRK09270.1-2"/>
    <property type="match status" value="1"/>
</dbReference>
<dbReference type="Proteomes" id="UP001524547">
    <property type="component" value="Unassembled WGS sequence"/>
</dbReference>
<organism evidence="1 2">
    <name type="scientific">Rhizosaccharibacter radicis</name>
    <dbReference type="NCBI Taxonomy" id="2782605"/>
    <lineage>
        <taxon>Bacteria</taxon>
        <taxon>Pseudomonadati</taxon>
        <taxon>Pseudomonadota</taxon>
        <taxon>Alphaproteobacteria</taxon>
        <taxon>Acetobacterales</taxon>
        <taxon>Acetobacteraceae</taxon>
        <taxon>Rhizosaccharibacter</taxon>
    </lineage>
</organism>
<gene>
    <name evidence="1" type="ORF">NFI88_08305</name>
</gene>